<accession>A0ABV2EHF0</accession>
<evidence type="ECO:0000313" key="1">
    <source>
        <dbReference type="EMBL" id="MET3526041.1"/>
    </source>
</evidence>
<proteinExistence type="predicted"/>
<name>A0ABV2EHF0_9CAUL</name>
<comment type="caution">
    <text evidence="1">The sequence shown here is derived from an EMBL/GenBank/DDBJ whole genome shotgun (WGS) entry which is preliminary data.</text>
</comment>
<evidence type="ECO:0008006" key="3">
    <source>
        <dbReference type="Google" id="ProtNLM"/>
    </source>
</evidence>
<reference evidence="1 2" key="1">
    <citation type="submission" date="2024-06" db="EMBL/GenBank/DDBJ databases">
        <title>Genomic Encyclopedia of Type Strains, Phase IV (KMG-IV): sequencing the most valuable type-strain genomes for metagenomic binning, comparative biology and taxonomic classification.</title>
        <authorList>
            <person name="Goeker M."/>
        </authorList>
    </citation>
    <scope>NUCLEOTIDE SEQUENCE [LARGE SCALE GENOMIC DNA]</scope>
    <source>
        <strain evidence="1 2">DSM 17809</strain>
    </source>
</reference>
<keyword evidence="2" id="KW-1185">Reference proteome</keyword>
<protein>
    <recommendedName>
        <fullName evidence="3">ThuA-like domain-containing protein</fullName>
    </recommendedName>
</protein>
<sequence>MAKRILIQTTIPSAEDDWHVGRFSILANYLRGLGHEVVARDRQAGADPVLANLDQADFDQLWLFAVDTGDGIHADECAAISRFRAGGGGLLVTRDHQDLGCSVCALGGVGKAHHFHSANPEPDVRRRRRDDVVTTNIDWPNYHSGANGDFQAIQVEDEAHPLLDDGAGGLLAFLPSHPHEGAVTAPADEPDAHVIATGVSEATGARFNLIVAFEGRVPGQGRAVAQSTFHHFCDYNLDPRSGCPSFVSEQASDRILTDPRGRQAVERYYRNLAEWLSP</sequence>
<organism evidence="1 2">
    <name type="scientific">Phenylobacterium koreense</name>
    <dbReference type="NCBI Taxonomy" id="266125"/>
    <lineage>
        <taxon>Bacteria</taxon>
        <taxon>Pseudomonadati</taxon>
        <taxon>Pseudomonadota</taxon>
        <taxon>Alphaproteobacteria</taxon>
        <taxon>Caulobacterales</taxon>
        <taxon>Caulobacteraceae</taxon>
        <taxon>Phenylobacterium</taxon>
    </lineage>
</organism>
<dbReference type="EMBL" id="JBEPLU010000001">
    <property type="protein sequence ID" value="MET3526041.1"/>
    <property type="molecule type" value="Genomic_DNA"/>
</dbReference>
<gene>
    <name evidence="1" type="ORF">ABID41_001136</name>
</gene>
<evidence type="ECO:0000313" key="2">
    <source>
        <dbReference type="Proteomes" id="UP001549110"/>
    </source>
</evidence>
<dbReference type="RefSeq" id="WP_331931988.1">
    <property type="nucleotide sequence ID" value="NZ_JBEPLU010000001.1"/>
</dbReference>
<dbReference type="Proteomes" id="UP001549110">
    <property type="component" value="Unassembled WGS sequence"/>
</dbReference>